<organism evidence="2 3">
    <name type="scientific">Sporofaciens musculi</name>
    <dbReference type="NCBI Taxonomy" id="2681861"/>
    <lineage>
        <taxon>Bacteria</taxon>
        <taxon>Bacillati</taxon>
        <taxon>Bacillota</taxon>
        <taxon>Clostridia</taxon>
        <taxon>Lachnospirales</taxon>
        <taxon>Lachnospiraceae</taxon>
        <taxon>Sporofaciens</taxon>
    </lineage>
</organism>
<keyword evidence="3" id="KW-1185">Reference proteome</keyword>
<sequence length="291" mass="33817">MKDTIFERQNDDEVLDLLYSQRVSYDHAEIFNRIGWTMTLLLLFLAVGKLFVPFLEHSSGIVEIIVAVGIFAVDYKTKMLITWGAETKGLIDNILFGFPIQNKEKLIEYAIKIKNKNKEDYKLQTTHKGDDIIRGVRDWYTEYSSDDHYKVILNCQKENVWWNVKLVSYYKKIVISFIGISVLLVASFISYLAIKIDFAWSLIILGSTIFIRSIEQMIAITIYTKAMEHASAKIELIEADSNNLNLESLLSLQKDIEENRKSGFLVPSWVHYMYSKHLHKEKKEINERMVG</sequence>
<keyword evidence="1" id="KW-0472">Membrane</keyword>
<evidence type="ECO:0000313" key="2">
    <source>
        <dbReference type="EMBL" id="MXP79151.1"/>
    </source>
</evidence>
<feature type="transmembrane region" description="Helical" evidence="1">
    <location>
        <begin position="30"/>
        <end position="52"/>
    </location>
</feature>
<proteinExistence type="predicted"/>
<feature type="transmembrane region" description="Helical" evidence="1">
    <location>
        <begin position="200"/>
        <end position="223"/>
    </location>
</feature>
<dbReference type="Pfam" id="PF18159">
    <property type="entry name" value="S_4TM"/>
    <property type="match status" value="1"/>
</dbReference>
<dbReference type="RefSeq" id="WP_159757821.1">
    <property type="nucleotide sequence ID" value="NZ_WUQX01000003.1"/>
</dbReference>
<dbReference type="InterPro" id="IPR049920">
    <property type="entry name" value="IK1_05631-like"/>
</dbReference>
<feature type="transmembrane region" description="Helical" evidence="1">
    <location>
        <begin position="173"/>
        <end position="194"/>
    </location>
</feature>
<protein>
    <submittedName>
        <fullName evidence="2">Uncharacterized protein</fullName>
    </submittedName>
</protein>
<dbReference type="AlphaFoldDB" id="A0A7X3SM96"/>
<gene>
    <name evidence="2" type="ORF">GN277_28780</name>
</gene>
<feature type="transmembrane region" description="Helical" evidence="1">
    <location>
        <begin position="58"/>
        <end position="75"/>
    </location>
</feature>
<keyword evidence="2" id="KW-0614">Plasmid</keyword>
<evidence type="ECO:0000256" key="1">
    <source>
        <dbReference type="SAM" id="Phobius"/>
    </source>
</evidence>
<keyword evidence="1" id="KW-1133">Transmembrane helix</keyword>
<keyword evidence="1" id="KW-0812">Transmembrane</keyword>
<reference evidence="2 3" key="1">
    <citation type="submission" date="2019-12" db="EMBL/GenBank/DDBJ databases">
        <title>Sporaefaciens musculi gen. nov., sp. nov., a novel bacterium isolated from the caecum of an obese mouse.</title>
        <authorList>
            <person name="Rasmussen T.S."/>
            <person name="Streidl T."/>
            <person name="Hitch T.C.A."/>
            <person name="Wortmann E."/>
            <person name="Deptula P."/>
            <person name="Hansen M."/>
            <person name="Nielsen D.S."/>
            <person name="Clavel T."/>
            <person name="Vogensen F.K."/>
        </authorList>
    </citation>
    <scope>NUCLEOTIDE SEQUENCE [LARGE SCALE GENOMIC DNA]</scope>
    <source>
        <strain evidence="2 3">WCA-9-b2</strain>
        <plasmid evidence="2">unnamed</plasmid>
    </source>
</reference>
<accession>A0A7X3SM96</accession>
<geneLocation type="plasmid" evidence="2">
    <name>unnamed</name>
</geneLocation>
<dbReference type="Proteomes" id="UP000460412">
    <property type="component" value="Unassembled WGS sequence"/>
</dbReference>
<name>A0A7X3SM96_9FIRM</name>
<evidence type="ECO:0000313" key="3">
    <source>
        <dbReference type="Proteomes" id="UP000460412"/>
    </source>
</evidence>
<comment type="caution">
    <text evidence="2">The sequence shown here is derived from an EMBL/GenBank/DDBJ whole genome shotgun (WGS) entry which is preliminary data.</text>
</comment>
<dbReference type="EMBL" id="WUQX01000003">
    <property type="protein sequence ID" value="MXP79151.1"/>
    <property type="molecule type" value="Genomic_DNA"/>
</dbReference>